<dbReference type="PANTHER" id="PTHR28190">
    <property type="entry name" value="NUCLEAR MIGRATION PROTEIN NUM1"/>
    <property type="match status" value="1"/>
</dbReference>
<comment type="caution">
    <text evidence="3">The sequence shown here is derived from an EMBL/GenBank/DDBJ whole genome shotgun (WGS) entry which is preliminary data.</text>
</comment>
<feature type="compositionally biased region" description="Low complexity" evidence="1">
    <location>
        <begin position="511"/>
        <end position="521"/>
    </location>
</feature>
<feature type="compositionally biased region" description="Polar residues" evidence="1">
    <location>
        <begin position="1209"/>
        <end position="1239"/>
    </location>
</feature>
<feature type="compositionally biased region" description="Polar residues" evidence="1">
    <location>
        <begin position="755"/>
        <end position="768"/>
    </location>
</feature>
<reference evidence="3 4" key="1">
    <citation type="submission" date="2024-07" db="EMBL/GenBank/DDBJ databases">
        <title>Draft sequence of the Neodothiora populina.</title>
        <authorList>
            <person name="Drown D.D."/>
            <person name="Schuette U.S."/>
            <person name="Buechlein A.B."/>
            <person name="Rusch D.R."/>
            <person name="Winton L.W."/>
            <person name="Adams G.A."/>
        </authorList>
    </citation>
    <scope>NUCLEOTIDE SEQUENCE [LARGE SCALE GENOMIC DNA]</scope>
    <source>
        <strain evidence="3 4">CPC 39397</strain>
    </source>
</reference>
<feature type="compositionally biased region" description="Low complexity" evidence="1">
    <location>
        <begin position="371"/>
        <end position="384"/>
    </location>
</feature>
<evidence type="ECO:0000313" key="3">
    <source>
        <dbReference type="EMBL" id="KAL1310968.1"/>
    </source>
</evidence>
<feature type="region of interest" description="Disordered" evidence="1">
    <location>
        <begin position="1189"/>
        <end position="1257"/>
    </location>
</feature>
<keyword evidence="4" id="KW-1185">Reference proteome</keyword>
<dbReference type="Pfam" id="PF12814">
    <property type="entry name" value="Mcp5_PH"/>
    <property type="match status" value="1"/>
</dbReference>
<dbReference type="PANTHER" id="PTHR28190:SF2">
    <property type="entry name" value="MIGRATION PROTEIN, PUTATIVE (AFU_ORTHOLOGUE AFUA_2G07730)-RELATED"/>
    <property type="match status" value="1"/>
</dbReference>
<feature type="region of interest" description="Disordered" evidence="1">
    <location>
        <begin position="212"/>
        <end position="313"/>
    </location>
</feature>
<feature type="compositionally biased region" description="Low complexity" evidence="1">
    <location>
        <begin position="1240"/>
        <end position="1256"/>
    </location>
</feature>
<dbReference type="GeneID" id="95974891"/>
<feature type="compositionally biased region" description="Polar residues" evidence="1">
    <location>
        <begin position="900"/>
        <end position="910"/>
    </location>
</feature>
<feature type="compositionally biased region" description="Polar residues" evidence="1">
    <location>
        <begin position="418"/>
        <end position="444"/>
    </location>
</feature>
<evidence type="ECO:0000313" key="4">
    <source>
        <dbReference type="Proteomes" id="UP001562354"/>
    </source>
</evidence>
<proteinExistence type="predicted"/>
<dbReference type="RefSeq" id="XP_069203817.1">
    <property type="nucleotide sequence ID" value="XM_069340349.1"/>
</dbReference>
<dbReference type="SUPFAM" id="SSF50729">
    <property type="entry name" value="PH domain-like"/>
    <property type="match status" value="1"/>
</dbReference>
<dbReference type="EMBL" id="JBFMKM010000003">
    <property type="protein sequence ID" value="KAL1310968.1"/>
    <property type="molecule type" value="Genomic_DNA"/>
</dbReference>
<feature type="compositionally biased region" description="Basic and acidic residues" evidence="1">
    <location>
        <begin position="501"/>
        <end position="510"/>
    </location>
</feature>
<organism evidence="3 4">
    <name type="scientific">Neodothiora populina</name>
    <dbReference type="NCBI Taxonomy" id="2781224"/>
    <lineage>
        <taxon>Eukaryota</taxon>
        <taxon>Fungi</taxon>
        <taxon>Dikarya</taxon>
        <taxon>Ascomycota</taxon>
        <taxon>Pezizomycotina</taxon>
        <taxon>Dothideomycetes</taxon>
        <taxon>Dothideomycetidae</taxon>
        <taxon>Dothideales</taxon>
        <taxon>Dothioraceae</taxon>
        <taxon>Neodothiora</taxon>
    </lineage>
</organism>
<feature type="compositionally biased region" description="Pro residues" evidence="1">
    <location>
        <begin position="1101"/>
        <end position="1110"/>
    </location>
</feature>
<feature type="region of interest" description="Disordered" evidence="1">
    <location>
        <begin position="1300"/>
        <end position="1327"/>
    </location>
</feature>
<feature type="compositionally biased region" description="Basic and acidic residues" evidence="1">
    <location>
        <begin position="936"/>
        <end position="951"/>
    </location>
</feature>
<feature type="compositionally biased region" description="Low complexity" evidence="1">
    <location>
        <begin position="776"/>
        <end position="816"/>
    </location>
</feature>
<feature type="region of interest" description="Disordered" evidence="1">
    <location>
        <begin position="371"/>
        <end position="521"/>
    </location>
</feature>
<dbReference type="InterPro" id="IPR053005">
    <property type="entry name" value="Nuclear_Pos-Cytoskel_Interact"/>
</dbReference>
<sequence>MTTDYFSDYRSVTSSRSLTSSADTPYETSPLPRSRRSMRRSVSRESSSSPPPLPSDARGSDAGVFKMDPKRFTPTLHASLVSEILTLRRELESKHRFIDNLEVNLDSVKTENESLSEKLAQSAKDARLADQRFKTLEDGTLDAVEDLARERDAAKQMNRDLKSRIETLNRTIKSQEEQSVKSQQSWQKEKQSWENERRQLETRIHVTEGRLRTVVEEMTSQRTAAEEDLSDRASERGSSTFKDSGLGNDSDTGSVSSHKTIRHGRNPSNFSIASVAPSLDSPKKSIVSTSLADELGFDEEDDDYDLDESDHDDDELLSDIRLGASPGHRSMVMAGSKAKKILGLTNESRDKRTSGEFKRRTIADVFRSSTTSLSSLSGSTSGSTIYRDRRSSPSPTRYVDSAVQSSRPSSLLDFPVQTDHSTSSMPKSQNQSPAKRTLTEIESTDSLRYDAPDVEKRASLSDKMFRQNIAPLSPPETPILQRDPAHDDNDTPRGTTVSQRDPAHDSKDTPRSTPTYTCTSTQTDYVIPTPFANPLALRRNAPVEDLPIPSISIHPPLSTPTSPSQPVLPPGMVNASAQTEPAAVASTSDAAVQTEGIRIDTRPVKLAPHLLPSTLDTAMQIVAEEIAASKRPEIRGPPSLAEGTPRRNMEKLRLKALDLPRPVLLPVEIDDQKFREDPTAYSDGSVFTKYKHSRESSDGNFTSWRDSLPAPERNASDVEAEDDAAMPPVLARYSSRTGLNSLPKTVPEDREISPNHAQFASVTTGRSNNHPRRGSDGSSYGSRPMSSRGRSSSTLSSRSKFGLPSRSPSPTRGSTSNGASTHSGGTQPPPFPIPSRSSSRARASTSPNSPTPHETRASSLRQSDHEGSLVRSKSLRKAHSSNTLRSSVRVSPIRRRRRNPQLTPIQSMAFDSTPDFNIPDNHTAPSETMIYSPVTEEERTEAMDGPDRESVSDENDQEGAIVDAIAATMVGEWLWKYVRRRKSFVLGDTTPGDDGTHGVTRHKRWVWLSPYERTIMWSTKQPNSGSALMGKNGRKLTIKSVLDVKDEKPLSKTSASDVVFDRSILILTPERALKFTAPNSDRHYLWLTALSFLAQSGRGPPGVPRLPPPELAESLPPKPRRPTMAPSKRRDSEARNAQAADPTAATLQITPVLGEPFQPRPSHHAIPPPTPKDAAEAPVIPRMEIHRLQHQRKRSNSNPIQTAPFVQPSMRSFSSNHIMSPTGSDLARVSTTTSSINQLSSGRSGSRRPSASPEGPNFFEAVDTVRMDAFVDANYHEGVLYLPTPPAPVLARAKRRGGSVASTSVSPEESASHDGSNGAGKDPFLGF</sequence>
<feature type="region of interest" description="Disordered" evidence="1">
    <location>
        <begin position="691"/>
        <end position="956"/>
    </location>
</feature>
<feature type="region of interest" description="Disordered" evidence="1">
    <location>
        <begin position="1"/>
        <end position="68"/>
    </location>
</feature>
<feature type="region of interest" description="Disordered" evidence="1">
    <location>
        <begin position="1098"/>
        <end position="1145"/>
    </location>
</feature>
<feature type="compositionally biased region" description="Polar residues" evidence="1">
    <location>
        <begin position="734"/>
        <end position="743"/>
    </location>
</feature>
<protein>
    <recommendedName>
        <fullName evidence="2">Pleckstrin homology domain-containing protein</fullName>
    </recommendedName>
</protein>
<feature type="compositionally biased region" description="Low complexity" evidence="1">
    <location>
        <begin position="834"/>
        <end position="848"/>
    </location>
</feature>
<dbReference type="Proteomes" id="UP001562354">
    <property type="component" value="Unassembled WGS sequence"/>
</dbReference>
<evidence type="ECO:0000256" key="1">
    <source>
        <dbReference type="SAM" id="MobiDB-lite"/>
    </source>
</evidence>
<evidence type="ECO:0000259" key="2">
    <source>
        <dbReference type="Pfam" id="PF12814"/>
    </source>
</evidence>
<feature type="compositionally biased region" description="Low complexity" evidence="1">
    <location>
        <begin position="10"/>
        <end position="21"/>
    </location>
</feature>
<name>A0ABR3PN38_9PEZI</name>
<feature type="region of interest" description="Disordered" evidence="1">
    <location>
        <begin position="173"/>
        <end position="192"/>
    </location>
</feature>
<feature type="compositionally biased region" description="Polar residues" evidence="1">
    <location>
        <begin position="1300"/>
        <end position="1315"/>
    </location>
</feature>
<feature type="compositionally biased region" description="Polar residues" evidence="1">
    <location>
        <begin position="817"/>
        <end position="826"/>
    </location>
</feature>
<feature type="compositionally biased region" description="Acidic residues" evidence="1">
    <location>
        <begin position="295"/>
        <end position="313"/>
    </location>
</feature>
<accession>A0ABR3PN38</accession>
<feature type="compositionally biased region" description="Polar residues" evidence="1">
    <location>
        <begin position="236"/>
        <end position="258"/>
    </location>
</feature>
<feature type="domain" description="Pleckstrin homology" evidence="2">
    <location>
        <begin position="961"/>
        <end position="1095"/>
    </location>
</feature>
<feature type="compositionally biased region" description="Basic and acidic residues" evidence="1">
    <location>
        <begin position="445"/>
        <end position="465"/>
    </location>
</feature>
<gene>
    <name evidence="3" type="ORF">AAFC00_001188</name>
</gene>
<dbReference type="InterPro" id="IPR024774">
    <property type="entry name" value="PH_dom-Mcp5-type"/>
</dbReference>